<comment type="caution">
    <text evidence="1">The sequence shown here is derived from an EMBL/GenBank/DDBJ whole genome shotgun (WGS) entry which is preliminary data.</text>
</comment>
<accession>A0ABP7RY51</accession>
<evidence type="ECO:0000313" key="1">
    <source>
        <dbReference type="EMBL" id="GAA4003675.1"/>
    </source>
</evidence>
<protein>
    <submittedName>
        <fullName evidence="1">Uncharacterized protein</fullName>
    </submittedName>
</protein>
<reference evidence="2" key="1">
    <citation type="journal article" date="2019" name="Int. J. Syst. Evol. Microbiol.">
        <title>The Global Catalogue of Microorganisms (GCM) 10K type strain sequencing project: providing services to taxonomists for standard genome sequencing and annotation.</title>
        <authorList>
            <consortium name="The Broad Institute Genomics Platform"/>
            <consortium name="The Broad Institute Genome Sequencing Center for Infectious Disease"/>
            <person name="Wu L."/>
            <person name="Ma J."/>
        </authorList>
    </citation>
    <scope>NUCLEOTIDE SEQUENCE [LARGE SCALE GENOMIC DNA]</scope>
    <source>
        <strain evidence="2">JCM 17027</strain>
    </source>
</reference>
<dbReference type="Proteomes" id="UP001500034">
    <property type="component" value="Unassembled WGS sequence"/>
</dbReference>
<keyword evidence="2" id="KW-1185">Reference proteome</keyword>
<name>A0ABP7RY51_9ACTN</name>
<dbReference type="EMBL" id="BAABCQ010000158">
    <property type="protein sequence ID" value="GAA4003675.1"/>
    <property type="molecule type" value="Genomic_DNA"/>
</dbReference>
<organism evidence="1 2">
    <name type="scientific">Streptomyces marokkonensis</name>
    <dbReference type="NCBI Taxonomy" id="324855"/>
    <lineage>
        <taxon>Bacteria</taxon>
        <taxon>Bacillati</taxon>
        <taxon>Actinomycetota</taxon>
        <taxon>Actinomycetes</taxon>
        <taxon>Kitasatosporales</taxon>
        <taxon>Streptomycetaceae</taxon>
        <taxon>Streptomyces</taxon>
    </lineage>
</organism>
<proteinExistence type="predicted"/>
<evidence type="ECO:0000313" key="2">
    <source>
        <dbReference type="Proteomes" id="UP001500034"/>
    </source>
</evidence>
<gene>
    <name evidence="1" type="ORF">GCM10022384_57850</name>
</gene>
<sequence>MSTQPPHHPPPELVAAALRTYRALTTGCTQPVPFTAPGPEASGALGLAVFLTVYADAQQETPDPKRPRFPLERPWDVRRGTVKYLADARRSTE</sequence>